<proteinExistence type="predicted"/>
<keyword evidence="2" id="KW-1185">Reference proteome</keyword>
<evidence type="ECO:0000313" key="3">
    <source>
        <dbReference type="RefSeq" id="XP_072794023.1"/>
    </source>
</evidence>
<sequence>MRLRSRQGPLSGVQSRAADEAGARRAGCRLEAPRRSPAALLSAEARPARAARSRFRFPADSAFLPDHPGPSRTRPHRYLPAAVPSSSQSSS</sequence>
<evidence type="ECO:0000313" key="2">
    <source>
        <dbReference type="Proteomes" id="UP001652581"/>
    </source>
</evidence>
<evidence type="ECO:0000256" key="1">
    <source>
        <dbReference type="SAM" id="MobiDB-lite"/>
    </source>
</evidence>
<dbReference type="GeneID" id="107034663"/>
<feature type="compositionally biased region" description="Low complexity" evidence="1">
    <location>
        <begin position="35"/>
        <end position="48"/>
    </location>
</feature>
<dbReference type="Proteomes" id="UP001652581">
    <property type="component" value="Chromosome 15"/>
</dbReference>
<dbReference type="RefSeq" id="XP_072794023.1">
    <property type="nucleotide sequence ID" value="XM_072937922.1"/>
</dbReference>
<accession>A0ABM5BC93</accession>
<gene>
    <name evidence="3" type="primary">CEBPZOS</name>
</gene>
<protein>
    <submittedName>
        <fullName evidence="3">Protein CEBPZOS isoform X3</fullName>
    </submittedName>
</protein>
<reference evidence="3" key="1">
    <citation type="submission" date="2025-08" db="UniProtKB">
        <authorList>
            <consortium name="RefSeq"/>
        </authorList>
    </citation>
    <scope>IDENTIFICATION</scope>
</reference>
<organism evidence="2 3">
    <name type="scientific">Vicugna pacos</name>
    <name type="common">Alpaca</name>
    <name type="synonym">Lama pacos</name>
    <dbReference type="NCBI Taxonomy" id="30538"/>
    <lineage>
        <taxon>Eukaryota</taxon>
        <taxon>Metazoa</taxon>
        <taxon>Chordata</taxon>
        <taxon>Craniata</taxon>
        <taxon>Vertebrata</taxon>
        <taxon>Euteleostomi</taxon>
        <taxon>Mammalia</taxon>
        <taxon>Eutheria</taxon>
        <taxon>Laurasiatheria</taxon>
        <taxon>Artiodactyla</taxon>
        <taxon>Tylopoda</taxon>
        <taxon>Camelidae</taxon>
        <taxon>Vicugna</taxon>
    </lineage>
</organism>
<name>A0ABM5BC93_VICPA</name>
<feature type="region of interest" description="Disordered" evidence="1">
    <location>
        <begin position="1"/>
        <end position="91"/>
    </location>
</feature>